<keyword evidence="3" id="KW-1185">Reference proteome</keyword>
<comment type="caution">
    <text evidence="2">The sequence shown here is derived from an EMBL/GenBank/DDBJ whole genome shotgun (WGS) entry which is preliminary data.</text>
</comment>
<dbReference type="AlphaFoldDB" id="A0A917V9B7"/>
<protein>
    <submittedName>
        <fullName evidence="2">Uncharacterized protein</fullName>
    </submittedName>
</protein>
<feature type="compositionally biased region" description="Basic and acidic residues" evidence="1">
    <location>
        <begin position="661"/>
        <end position="674"/>
    </location>
</feature>
<sequence length="930" mass="101701">MQRDRAAAQARKLAMLPGLKRVVPECSANDLHRPSEIGGTAYGTEPAGGTGADQTVFTAAKAAFCVEPRCRVIDRITLGHGDLQPPHLVRVIAGTCLAPRPERPVCIVLPSVELLAPLAAIVAAIEHLASDLPAELADYPTKLTPGTRVRLCSTGEVFEVGEFSRSLNALALHLTDKRNRTSNGKRFVFADQLALFEPTTRILPKGGSGTAFARPHMTDLDAVLGTRFFSNSGLVRTRVLVQGSRTDFQRALDGLKIRPLSGDPEAAPIASGFPFGGFGDDGVPRVTRPDGAAGRPLVATARDLSEMRRYCDGSEPGSCLVLTDRIDGVLADLDLAGRIAERQRLVVLVDAKRREDLAPLRRQRWTVWEPTPSEILGRETPTFTTGCPGTTRSLRAAEAERFRAPGYLTSAAPHVGEIDKMIERIGGLLDNECVEHEPWVEDVLAATRGAFFAAGSWLGPPTGARLEMIEADLRVLQTEAPRMRWHLGAEAGTALIDLAEAVVAFRSSIEAAGVSPKGRSLLELAANANGSGRKPVFVAGNRQNREEADVFLRANGLDQRCLAIPDLHGLDETASVIAFSVMQRDLFHRLVDPWPRGTVLFLGYAYEVDCYRRRLLRREELRARGRLDPTRRLALTGVPDEFFGNDEPLAEAASPSEEDERLTKFDRVTRDRSSSKRVTLPSGRPGEELCDVTVVRFVGRSILPMTAEHTSLVLGAAKGRASVSSARVGDLTVGSRIVVRDGGDRDIVRIIAEGQVGTATYADLRRRANLWQVALRSSDCDPQEIAAVLREQGVVRYLVTVRSWLVNDDMIGPRSEQDFRAIQEAFPLRGRGAREWDDCWKAIGDLRSLHVLAGNSLTERLAARCGRMLFEPSDTEMAVDLGIGTVWILEVSAIEDAIRQCPASHANRLIWLDQEWRQRLLAMPVQHEAA</sequence>
<name>A0A917V9B7_9HYPH</name>
<accession>A0A917V9B7</accession>
<gene>
    <name evidence="2" type="ORF">GCM10011322_44360</name>
</gene>
<feature type="compositionally biased region" description="Low complexity" evidence="1">
    <location>
        <begin position="646"/>
        <end position="655"/>
    </location>
</feature>
<proteinExistence type="predicted"/>
<organism evidence="2 3">
    <name type="scientific">Salinarimonas ramus</name>
    <dbReference type="NCBI Taxonomy" id="690164"/>
    <lineage>
        <taxon>Bacteria</taxon>
        <taxon>Pseudomonadati</taxon>
        <taxon>Pseudomonadota</taxon>
        <taxon>Alphaproteobacteria</taxon>
        <taxon>Hyphomicrobiales</taxon>
        <taxon>Salinarimonadaceae</taxon>
        <taxon>Salinarimonas</taxon>
    </lineage>
</organism>
<reference evidence="2 3" key="1">
    <citation type="journal article" date="2014" name="Int. J. Syst. Evol. Microbiol.">
        <title>Complete genome sequence of Corynebacterium casei LMG S-19264T (=DSM 44701T), isolated from a smear-ripened cheese.</title>
        <authorList>
            <consortium name="US DOE Joint Genome Institute (JGI-PGF)"/>
            <person name="Walter F."/>
            <person name="Albersmeier A."/>
            <person name="Kalinowski J."/>
            <person name="Ruckert C."/>
        </authorList>
    </citation>
    <scope>NUCLEOTIDE SEQUENCE [LARGE SCALE GENOMIC DNA]</scope>
    <source>
        <strain evidence="2 3">CGMCC 1.9161</strain>
    </source>
</reference>
<dbReference type="EMBL" id="BMMF01000016">
    <property type="protein sequence ID" value="GGK52600.1"/>
    <property type="molecule type" value="Genomic_DNA"/>
</dbReference>
<evidence type="ECO:0000313" key="2">
    <source>
        <dbReference type="EMBL" id="GGK52600.1"/>
    </source>
</evidence>
<dbReference type="Proteomes" id="UP000600449">
    <property type="component" value="Unassembled WGS sequence"/>
</dbReference>
<evidence type="ECO:0000313" key="3">
    <source>
        <dbReference type="Proteomes" id="UP000600449"/>
    </source>
</evidence>
<feature type="region of interest" description="Disordered" evidence="1">
    <location>
        <begin position="644"/>
        <end position="682"/>
    </location>
</feature>
<evidence type="ECO:0000256" key="1">
    <source>
        <dbReference type="SAM" id="MobiDB-lite"/>
    </source>
</evidence>